<evidence type="ECO:0000256" key="1">
    <source>
        <dbReference type="SAM" id="MobiDB-lite"/>
    </source>
</evidence>
<accession>A0A812RMT3</accession>
<proteinExistence type="predicted"/>
<keyword evidence="3" id="KW-1185">Reference proteome</keyword>
<protein>
    <submittedName>
        <fullName evidence="2">Uncharacterized protein</fullName>
    </submittedName>
</protein>
<gene>
    <name evidence="2" type="ORF">SPIL2461_LOCUS10979</name>
</gene>
<sequence length="320" mass="35455">VLAGDLAWVPLASSSRVPLRPWLDDKNEDKAAEDRPPSGEKVKKLLASGEEGAARELKLQVLWTRHLANELDAIGAPVVKSIGECLDPDRAYEMLPGKTRSSTLKRYGGYGGPLQVIRPGELKLVEGRLVTALRQTKTSGPNRRVKEMPLCVSEAAFFESPSWLRIGVELLQWLVTFSRDYLLPRLKPDLAVFEKKMAEYAVPAIVQGFWTAHSERSVLPTGLSVLGVNGPEKDLLGRWKPEGKTHTSNEREVASFLQDWLKDRHALPEETATEIAEKLAEKWRTGAVQVEQAPPIVLEPVPETEPEEQKTGAPAAKLPR</sequence>
<organism evidence="2 3">
    <name type="scientific">Symbiodinium pilosum</name>
    <name type="common">Dinoflagellate</name>
    <dbReference type="NCBI Taxonomy" id="2952"/>
    <lineage>
        <taxon>Eukaryota</taxon>
        <taxon>Sar</taxon>
        <taxon>Alveolata</taxon>
        <taxon>Dinophyceae</taxon>
        <taxon>Suessiales</taxon>
        <taxon>Symbiodiniaceae</taxon>
        <taxon>Symbiodinium</taxon>
    </lineage>
</organism>
<comment type="caution">
    <text evidence="2">The sequence shown here is derived from an EMBL/GenBank/DDBJ whole genome shotgun (WGS) entry which is preliminary data.</text>
</comment>
<feature type="non-terminal residue" evidence="2">
    <location>
        <position position="320"/>
    </location>
</feature>
<dbReference type="AlphaFoldDB" id="A0A812RMT3"/>
<evidence type="ECO:0000313" key="2">
    <source>
        <dbReference type="EMBL" id="CAE7449005.1"/>
    </source>
</evidence>
<dbReference type="EMBL" id="CAJNIZ010021160">
    <property type="protein sequence ID" value="CAE7449005.1"/>
    <property type="molecule type" value="Genomic_DNA"/>
</dbReference>
<evidence type="ECO:0000313" key="3">
    <source>
        <dbReference type="Proteomes" id="UP000649617"/>
    </source>
</evidence>
<feature type="non-terminal residue" evidence="2">
    <location>
        <position position="1"/>
    </location>
</feature>
<reference evidence="2" key="1">
    <citation type="submission" date="2021-02" db="EMBL/GenBank/DDBJ databases">
        <authorList>
            <person name="Dougan E. K."/>
            <person name="Rhodes N."/>
            <person name="Thang M."/>
            <person name="Chan C."/>
        </authorList>
    </citation>
    <scope>NUCLEOTIDE SEQUENCE</scope>
</reference>
<name>A0A812RMT3_SYMPI</name>
<dbReference type="Proteomes" id="UP000649617">
    <property type="component" value="Unassembled WGS sequence"/>
</dbReference>
<feature type="region of interest" description="Disordered" evidence="1">
    <location>
        <begin position="291"/>
        <end position="320"/>
    </location>
</feature>